<gene>
    <name evidence="1" type="ORF">EHV15_35000</name>
</gene>
<proteinExistence type="predicted"/>
<organism evidence="1 2">
    <name type="scientific">Paenibacillus oralis</name>
    <dbReference type="NCBI Taxonomy" id="2490856"/>
    <lineage>
        <taxon>Bacteria</taxon>
        <taxon>Bacillati</taxon>
        <taxon>Bacillota</taxon>
        <taxon>Bacilli</taxon>
        <taxon>Bacillales</taxon>
        <taxon>Paenibacillaceae</taxon>
        <taxon>Paenibacillus</taxon>
    </lineage>
</organism>
<accession>A0A3P3TB98</accession>
<comment type="caution">
    <text evidence="1">The sequence shown here is derived from an EMBL/GenBank/DDBJ whole genome shotgun (WGS) entry which is preliminary data.</text>
</comment>
<name>A0A3P3TB98_9BACL</name>
<protein>
    <submittedName>
        <fullName evidence="1">Uncharacterized protein</fullName>
    </submittedName>
</protein>
<dbReference type="EMBL" id="RRCN01000002">
    <property type="protein sequence ID" value="RRJ54799.1"/>
    <property type="molecule type" value="Genomic_DNA"/>
</dbReference>
<sequence>MNLVHTSIYESKKIGLSQNNLKLSDQIKLCIISDYYPKTLSKLPKGVMEFFIRDGELAINYHNVKTGLREQPNALQGVGMTRKRLMTFLSLIEYKITQHPPIDYGTILINYELMDDGDVDGSIEFKTQVNHRRR</sequence>
<dbReference type="AlphaFoldDB" id="A0A3P3TB98"/>
<dbReference type="Proteomes" id="UP000267017">
    <property type="component" value="Unassembled WGS sequence"/>
</dbReference>
<keyword evidence="2" id="KW-1185">Reference proteome</keyword>
<reference evidence="1 2" key="1">
    <citation type="submission" date="2018-11" db="EMBL/GenBank/DDBJ databases">
        <title>Genome sequencing of Paenibacillus sp. KCOM 3021 (= ChDC PVNT-B20).</title>
        <authorList>
            <person name="Kook J.-K."/>
            <person name="Park S.-N."/>
            <person name="Lim Y.K."/>
        </authorList>
    </citation>
    <scope>NUCLEOTIDE SEQUENCE [LARGE SCALE GENOMIC DNA]</scope>
    <source>
        <strain evidence="1 2">KCOM 3021</strain>
    </source>
</reference>
<dbReference type="RefSeq" id="WP_128635883.1">
    <property type="nucleotide sequence ID" value="NZ_RRCN01000002.1"/>
</dbReference>
<evidence type="ECO:0000313" key="2">
    <source>
        <dbReference type="Proteomes" id="UP000267017"/>
    </source>
</evidence>
<evidence type="ECO:0000313" key="1">
    <source>
        <dbReference type="EMBL" id="RRJ54799.1"/>
    </source>
</evidence>
<dbReference type="OrthoDB" id="9845775at2"/>